<reference evidence="1 2" key="1">
    <citation type="submission" date="2019-12" db="EMBL/GenBank/DDBJ databases">
        <title>Spirosoma sp. HMF4905 genome sequencing and assembly.</title>
        <authorList>
            <person name="Kang H."/>
            <person name="Cha I."/>
            <person name="Kim H."/>
            <person name="Joh K."/>
        </authorList>
    </citation>
    <scope>NUCLEOTIDE SEQUENCE [LARGE SCALE GENOMIC DNA]</scope>
    <source>
        <strain evidence="1 2">HMF4905</strain>
    </source>
</reference>
<proteinExistence type="predicted"/>
<evidence type="ECO:0000313" key="1">
    <source>
        <dbReference type="EMBL" id="MVM34398.1"/>
    </source>
</evidence>
<name>A0A7K1SKW6_9BACT</name>
<sequence length="162" mass="17791">MKSGLIIRVQSREVANFDLINKIKALLFLDLNLNDYNDLLLDCRDRAIDDVERFTGLSIGPQVRKVSYSILTETTDLPYGPYLSTVSVSAGGSVDADGRLTADWPTGGNIVFKCGYDFDSIPAVLLDAVARAAAEYSGLNSSLKAGGWKDSIRRYRTFNWAS</sequence>
<dbReference type="Proteomes" id="UP000436006">
    <property type="component" value="Unassembled WGS sequence"/>
</dbReference>
<dbReference type="AlphaFoldDB" id="A0A7K1SKW6"/>
<dbReference type="EMBL" id="WPIN01000015">
    <property type="protein sequence ID" value="MVM34398.1"/>
    <property type="molecule type" value="Genomic_DNA"/>
</dbReference>
<keyword evidence="2" id="KW-1185">Reference proteome</keyword>
<evidence type="ECO:0000313" key="2">
    <source>
        <dbReference type="Proteomes" id="UP000436006"/>
    </source>
</evidence>
<dbReference type="RefSeq" id="WP_157589218.1">
    <property type="nucleotide sequence ID" value="NZ_WPIN01000015.1"/>
</dbReference>
<organism evidence="1 2">
    <name type="scientific">Spirosoma arboris</name>
    <dbReference type="NCBI Taxonomy" id="2682092"/>
    <lineage>
        <taxon>Bacteria</taxon>
        <taxon>Pseudomonadati</taxon>
        <taxon>Bacteroidota</taxon>
        <taxon>Cytophagia</taxon>
        <taxon>Cytophagales</taxon>
        <taxon>Cytophagaceae</taxon>
        <taxon>Spirosoma</taxon>
    </lineage>
</organism>
<comment type="caution">
    <text evidence="1">The sequence shown here is derived from an EMBL/GenBank/DDBJ whole genome shotgun (WGS) entry which is preliminary data.</text>
</comment>
<protein>
    <recommendedName>
        <fullName evidence="3">Phage gp6-like head-tail connector protein</fullName>
    </recommendedName>
</protein>
<evidence type="ECO:0008006" key="3">
    <source>
        <dbReference type="Google" id="ProtNLM"/>
    </source>
</evidence>
<accession>A0A7K1SKW6</accession>
<gene>
    <name evidence="1" type="ORF">GO755_30480</name>
</gene>